<accession>A0A3S4VFI0</accession>
<dbReference type="RefSeq" id="WP_034717673.1">
    <property type="nucleotide sequence ID" value="NZ_FOIX01000001.1"/>
</dbReference>
<evidence type="ECO:0000313" key="1">
    <source>
        <dbReference type="EMBL" id="KEY17813.1"/>
    </source>
</evidence>
<evidence type="ECO:0000313" key="3">
    <source>
        <dbReference type="Proteomes" id="UP000028349"/>
    </source>
</evidence>
<dbReference type="Proteomes" id="UP000270036">
    <property type="component" value="Chromosome"/>
</dbReference>
<evidence type="ECO:0000313" key="2">
    <source>
        <dbReference type="EMBL" id="VEI00043.1"/>
    </source>
</evidence>
<name>A0A3S4VFI0_9FLAO</name>
<organism evidence="2 4">
    <name type="scientific">Kaistella antarctica</name>
    <dbReference type="NCBI Taxonomy" id="266748"/>
    <lineage>
        <taxon>Bacteria</taxon>
        <taxon>Pseudomonadati</taxon>
        <taxon>Bacteroidota</taxon>
        <taxon>Flavobacteriia</taxon>
        <taxon>Flavobacteriales</taxon>
        <taxon>Weeksellaceae</taxon>
        <taxon>Chryseobacterium group</taxon>
        <taxon>Kaistella</taxon>
    </lineage>
</organism>
<evidence type="ECO:0008006" key="5">
    <source>
        <dbReference type="Google" id="ProtNLM"/>
    </source>
</evidence>
<dbReference type="STRING" id="266748.HY04_04545"/>
<evidence type="ECO:0000313" key="4">
    <source>
        <dbReference type="Proteomes" id="UP000270036"/>
    </source>
</evidence>
<reference evidence="1 3" key="1">
    <citation type="submission" date="2014-07" db="EMBL/GenBank/DDBJ databases">
        <authorList>
            <person name="Pisani N.G."/>
            <person name="Newman J.D."/>
        </authorList>
    </citation>
    <scope>NUCLEOTIDE SEQUENCE [LARGE SCALE GENOMIC DNA]</scope>
    <source>
        <strain evidence="1 3">LMG 24720</strain>
    </source>
</reference>
<dbReference type="InterPro" id="IPR035093">
    <property type="entry name" value="RelE/ParE_toxin_dom_sf"/>
</dbReference>
<dbReference type="EMBL" id="JPEP01000002">
    <property type="protein sequence ID" value="KEY17813.1"/>
    <property type="molecule type" value="Genomic_DNA"/>
</dbReference>
<sequence>MFTVLFTEEAIDDLNIAIDYYTTISSQLGDRFIENFDKSALELENIPFFQIRYDKMRVRKISKFPLLLHFTITKNEIVIVHGVRFAKQNPENYPKL</sequence>
<dbReference type="EMBL" id="LR134441">
    <property type="protein sequence ID" value="VEI00043.1"/>
    <property type="molecule type" value="Genomic_DNA"/>
</dbReference>
<gene>
    <name evidence="1" type="ORF">HY04_04545</name>
    <name evidence="2" type="ORF">NCTC13489_01918</name>
</gene>
<keyword evidence="3" id="KW-1185">Reference proteome</keyword>
<dbReference type="KEGG" id="cant:NCTC13489_01918"/>
<proteinExistence type="predicted"/>
<reference evidence="2 4" key="2">
    <citation type="submission" date="2018-12" db="EMBL/GenBank/DDBJ databases">
        <authorList>
            <consortium name="Pathogen Informatics"/>
        </authorList>
    </citation>
    <scope>NUCLEOTIDE SEQUENCE [LARGE SCALE GENOMIC DNA]</scope>
    <source>
        <strain evidence="2 4">NCTC13489</strain>
    </source>
</reference>
<dbReference type="Gene3D" id="3.30.2310.20">
    <property type="entry name" value="RelE-like"/>
    <property type="match status" value="1"/>
</dbReference>
<dbReference type="OrthoDB" id="595476at2"/>
<dbReference type="AlphaFoldDB" id="A0A3S4VFI0"/>
<dbReference type="Proteomes" id="UP000028349">
    <property type="component" value="Unassembled WGS sequence"/>
</dbReference>
<protein>
    <recommendedName>
        <fullName evidence="5">Type II toxin-antitoxin system RelE/ParE family toxin</fullName>
    </recommendedName>
</protein>